<evidence type="ECO:0000256" key="12">
    <source>
        <dbReference type="SAM" id="SignalP"/>
    </source>
</evidence>
<dbReference type="InterPro" id="IPR039426">
    <property type="entry name" value="TonB-dep_rcpt-like"/>
</dbReference>
<accession>A0A2U2PMB7</accession>
<proteinExistence type="inferred from homology"/>
<dbReference type="PANTHER" id="PTHR30069:SF29">
    <property type="entry name" value="HEMOGLOBIN AND HEMOGLOBIN-HAPTOGLOBIN-BINDING PROTEIN 1-RELATED"/>
    <property type="match status" value="1"/>
</dbReference>
<dbReference type="Gene3D" id="2.170.130.10">
    <property type="entry name" value="TonB-dependent receptor, plug domain"/>
    <property type="match status" value="1"/>
</dbReference>
<keyword evidence="16" id="KW-1185">Reference proteome</keyword>
<dbReference type="OrthoDB" id="9795928at2"/>
<keyword evidence="7 10" id="KW-0472">Membrane</keyword>
<evidence type="ECO:0000256" key="1">
    <source>
        <dbReference type="ARBA" id="ARBA00004571"/>
    </source>
</evidence>
<sequence length="767" mass="85391">MKTFSFYISLFISFLAFTARADAPPIRGTVTDVATGNPLPGATLSIPELRISVVTNQKGEYFFPSLPQKGQFLLEVKYIGYKSVAQTVDVSKPVSVDFRLQKTVIEVQEVVITGTAASSTNKRNSTSVTVLNKEDLLRKPSTTLIGALATVPGVSQITTGSGIAKPVIRGLSYNRVITLSDGVKQEGQQWGDEHGIEVDQYRAERVEILRGAASLLYGSDAMGGVINIIDPLPPSPGQVKGEILSNYATNNGLSGNSAMLEGNAGGFVWRSRASYKNAFGYNTPDYRLPNTGFHETNLSGQLGLNKSWGYMHLDLSSFRQKLGLPEYTRNEEGQFVTEPEDEGEEGSVISPSLYKTRNLFTPLQDIRHYKTALNSYIVLGEGKLRSTLAFQNNQRRELEENETDPSLFFDLKTYSYDFKYYFPVRKGWEPVIGISGAFQNNENKAEELLIPDYDSQDIGAFLYAKKNWKSTTFNAGLRFDYRNIDGKQMEEDGTPKFSNFSNNFSNISGALGITHEISQTVNFKANVGSAFRAPNVAELSTDGVHEGTERYEVGNPQLNPERSFYADASLEYHTDKASAFVNIYNNYIDNYIYLKQLSEDEMLDDHYVYHYTQDNANLYGLEAGITLHPVSLIHFENTFSLTRAKNNSTKSDLPFIPAPVLRNELRFEPEIKNLDDSWISVGLDNFFRQSRVDQFETPTGAYSLLNASAGTTVKAGKQSIQLSITASNILDKAYISHLSRFKKDGFWDAGRNISFSVRVPLSFGHAE</sequence>
<feature type="domain" description="TonB-dependent receptor plug" evidence="14">
    <location>
        <begin position="123"/>
        <end position="225"/>
    </location>
</feature>
<dbReference type="Pfam" id="PF00593">
    <property type="entry name" value="TonB_dep_Rec_b-barrel"/>
    <property type="match status" value="1"/>
</dbReference>
<feature type="chain" id="PRO_5015402369" evidence="12">
    <location>
        <begin position="22"/>
        <end position="767"/>
    </location>
</feature>
<keyword evidence="8 15" id="KW-0675">Receptor</keyword>
<dbReference type="Pfam" id="PF07715">
    <property type="entry name" value="Plug"/>
    <property type="match status" value="1"/>
</dbReference>
<keyword evidence="5 12" id="KW-0732">Signal</keyword>
<dbReference type="InterPro" id="IPR008969">
    <property type="entry name" value="CarboxyPept-like_regulatory"/>
</dbReference>
<evidence type="ECO:0000313" key="16">
    <source>
        <dbReference type="Proteomes" id="UP000245647"/>
    </source>
</evidence>
<dbReference type="PANTHER" id="PTHR30069">
    <property type="entry name" value="TONB-DEPENDENT OUTER MEMBRANE RECEPTOR"/>
    <property type="match status" value="1"/>
</dbReference>
<dbReference type="EMBL" id="QEAS01000001">
    <property type="protein sequence ID" value="PWG82543.1"/>
    <property type="molecule type" value="Genomic_DNA"/>
</dbReference>
<dbReference type="AlphaFoldDB" id="A0A2U2PMB7"/>
<comment type="subcellular location">
    <subcellularLocation>
        <location evidence="1 10">Cell outer membrane</location>
        <topology evidence="1 10">Multi-pass membrane protein</topology>
    </subcellularLocation>
</comment>
<dbReference type="SUPFAM" id="SSF56935">
    <property type="entry name" value="Porins"/>
    <property type="match status" value="1"/>
</dbReference>
<evidence type="ECO:0000256" key="5">
    <source>
        <dbReference type="ARBA" id="ARBA00022729"/>
    </source>
</evidence>
<evidence type="ECO:0000256" key="11">
    <source>
        <dbReference type="RuleBase" id="RU003357"/>
    </source>
</evidence>
<dbReference type="InterPro" id="IPR000531">
    <property type="entry name" value="Beta-barrel_TonB"/>
</dbReference>
<dbReference type="GO" id="GO:0044718">
    <property type="term" value="P:siderophore transmembrane transport"/>
    <property type="evidence" value="ECO:0007669"/>
    <property type="project" value="TreeGrafter"/>
</dbReference>
<evidence type="ECO:0000256" key="2">
    <source>
        <dbReference type="ARBA" id="ARBA00022448"/>
    </source>
</evidence>
<dbReference type="SUPFAM" id="SSF49464">
    <property type="entry name" value="Carboxypeptidase regulatory domain-like"/>
    <property type="match status" value="1"/>
</dbReference>
<dbReference type="Gene3D" id="2.60.40.1120">
    <property type="entry name" value="Carboxypeptidase-like, regulatory domain"/>
    <property type="match status" value="1"/>
</dbReference>
<feature type="signal peptide" evidence="12">
    <location>
        <begin position="1"/>
        <end position="21"/>
    </location>
</feature>
<organism evidence="15 16">
    <name type="scientific">Pararcticibacter amylolyticus</name>
    <dbReference type="NCBI Taxonomy" id="2173175"/>
    <lineage>
        <taxon>Bacteria</taxon>
        <taxon>Pseudomonadati</taxon>
        <taxon>Bacteroidota</taxon>
        <taxon>Sphingobacteriia</taxon>
        <taxon>Sphingobacteriales</taxon>
        <taxon>Sphingobacteriaceae</taxon>
        <taxon>Pararcticibacter</taxon>
    </lineage>
</organism>
<dbReference type="InterPro" id="IPR037066">
    <property type="entry name" value="Plug_dom_sf"/>
</dbReference>
<comment type="caution">
    <text evidence="15">The sequence shown here is derived from an EMBL/GenBank/DDBJ whole genome shotgun (WGS) entry which is preliminary data.</text>
</comment>
<comment type="similarity">
    <text evidence="10 11">Belongs to the TonB-dependent receptor family.</text>
</comment>
<evidence type="ECO:0000313" key="15">
    <source>
        <dbReference type="EMBL" id="PWG82543.1"/>
    </source>
</evidence>
<dbReference type="RefSeq" id="WP_109413962.1">
    <property type="nucleotide sequence ID" value="NZ_QEAS01000001.1"/>
</dbReference>
<evidence type="ECO:0000256" key="10">
    <source>
        <dbReference type="PROSITE-ProRule" id="PRU01360"/>
    </source>
</evidence>
<keyword evidence="6 11" id="KW-0798">TonB box</keyword>
<dbReference type="GO" id="GO:0015344">
    <property type="term" value="F:siderophore uptake transmembrane transporter activity"/>
    <property type="evidence" value="ECO:0007669"/>
    <property type="project" value="TreeGrafter"/>
</dbReference>
<keyword evidence="2 10" id="KW-0813">Transport</keyword>
<dbReference type="Gene3D" id="2.40.170.20">
    <property type="entry name" value="TonB-dependent receptor, beta-barrel domain"/>
    <property type="match status" value="1"/>
</dbReference>
<dbReference type="Proteomes" id="UP000245647">
    <property type="component" value="Unassembled WGS sequence"/>
</dbReference>
<name>A0A2U2PMB7_9SPHI</name>
<feature type="domain" description="TonB-dependent receptor-like beta-barrel" evidence="13">
    <location>
        <begin position="249"/>
        <end position="728"/>
    </location>
</feature>
<gene>
    <name evidence="15" type="ORF">DDR33_01365</name>
</gene>
<keyword evidence="3 10" id="KW-1134">Transmembrane beta strand</keyword>
<dbReference type="GO" id="GO:0009279">
    <property type="term" value="C:cell outer membrane"/>
    <property type="evidence" value="ECO:0007669"/>
    <property type="project" value="UniProtKB-SubCell"/>
</dbReference>
<evidence type="ECO:0000256" key="4">
    <source>
        <dbReference type="ARBA" id="ARBA00022692"/>
    </source>
</evidence>
<evidence type="ECO:0000256" key="7">
    <source>
        <dbReference type="ARBA" id="ARBA00023136"/>
    </source>
</evidence>
<evidence type="ECO:0000256" key="6">
    <source>
        <dbReference type="ARBA" id="ARBA00023077"/>
    </source>
</evidence>
<evidence type="ECO:0000259" key="14">
    <source>
        <dbReference type="Pfam" id="PF07715"/>
    </source>
</evidence>
<protein>
    <submittedName>
        <fullName evidence="15">TonB-dependent receptor</fullName>
    </submittedName>
</protein>
<dbReference type="PROSITE" id="PS52016">
    <property type="entry name" value="TONB_DEPENDENT_REC_3"/>
    <property type="match status" value="1"/>
</dbReference>
<dbReference type="InterPro" id="IPR012910">
    <property type="entry name" value="Plug_dom"/>
</dbReference>
<evidence type="ECO:0000256" key="9">
    <source>
        <dbReference type="ARBA" id="ARBA00023237"/>
    </source>
</evidence>
<keyword evidence="9 10" id="KW-0998">Cell outer membrane</keyword>
<keyword evidence="4 10" id="KW-0812">Transmembrane</keyword>
<dbReference type="Pfam" id="PF13715">
    <property type="entry name" value="CarbopepD_reg_2"/>
    <property type="match status" value="1"/>
</dbReference>
<evidence type="ECO:0000256" key="3">
    <source>
        <dbReference type="ARBA" id="ARBA00022452"/>
    </source>
</evidence>
<evidence type="ECO:0000259" key="13">
    <source>
        <dbReference type="Pfam" id="PF00593"/>
    </source>
</evidence>
<evidence type="ECO:0000256" key="8">
    <source>
        <dbReference type="ARBA" id="ARBA00023170"/>
    </source>
</evidence>
<dbReference type="InterPro" id="IPR036942">
    <property type="entry name" value="Beta-barrel_TonB_sf"/>
</dbReference>
<reference evidence="15 16" key="1">
    <citation type="submission" date="2018-04" db="EMBL/GenBank/DDBJ databases">
        <title>Pedobacter chongqingensis sp. nov., isolated from a rottenly hemp rope.</title>
        <authorList>
            <person name="Cai Y."/>
        </authorList>
    </citation>
    <scope>NUCLEOTIDE SEQUENCE [LARGE SCALE GENOMIC DNA]</scope>
    <source>
        <strain evidence="15 16">FJ4-8</strain>
    </source>
</reference>